<name>A0A382CEG5_9ZZZZ</name>
<gene>
    <name evidence="1" type="ORF">METZ01_LOCUS176577</name>
</gene>
<sequence length="273" mass="30825">MNNSIHEDTTVPDSYAYGINHYVAHAVNDLHKRFDQAGEITRDYYILIRHLKLLDPVAISVYSPLTFLLTGDTDGSRALFMRTLQSMAIKSKNETTVIVPQGEGLEIANSLISHEARVDITSDKRAWTDENYLASITRNLSLVAKSKIRIVDAPSLYTSIAHASDRDCIKCLCVTGFPENDPVEELKTMKGFSTGRKIPVIVLNTGEPVDHKDLWEHIDTYYHMEAVEDLEYLLTAESKRLKAKEEATVKLNPTKKWISSIEHKRVCSMNDNS</sequence>
<accession>A0A382CEG5</accession>
<organism evidence="1">
    <name type="scientific">marine metagenome</name>
    <dbReference type="NCBI Taxonomy" id="408172"/>
    <lineage>
        <taxon>unclassified sequences</taxon>
        <taxon>metagenomes</taxon>
        <taxon>ecological metagenomes</taxon>
    </lineage>
</organism>
<dbReference type="AlphaFoldDB" id="A0A382CEG5"/>
<reference evidence="1" key="1">
    <citation type="submission" date="2018-05" db="EMBL/GenBank/DDBJ databases">
        <authorList>
            <person name="Lanie J.A."/>
            <person name="Ng W.-L."/>
            <person name="Kazmierczak K.M."/>
            <person name="Andrzejewski T.M."/>
            <person name="Davidsen T.M."/>
            <person name="Wayne K.J."/>
            <person name="Tettelin H."/>
            <person name="Glass J.I."/>
            <person name="Rusch D."/>
            <person name="Podicherti R."/>
            <person name="Tsui H.-C.T."/>
            <person name="Winkler M.E."/>
        </authorList>
    </citation>
    <scope>NUCLEOTIDE SEQUENCE</scope>
</reference>
<dbReference type="EMBL" id="UINC01033832">
    <property type="protein sequence ID" value="SVB23723.1"/>
    <property type="molecule type" value="Genomic_DNA"/>
</dbReference>
<proteinExistence type="predicted"/>
<evidence type="ECO:0000313" key="1">
    <source>
        <dbReference type="EMBL" id="SVB23723.1"/>
    </source>
</evidence>
<protein>
    <submittedName>
        <fullName evidence="1">Uncharacterized protein</fullName>
    </submittedName>
</protein>